<dbReference type="PANTHER" id="PTHR12135">
    <property type="entry name" value="DNA REPAIR PROTEIN XP-C / RAD4"/>
    <property type="match status" value="1"/>
</dbReference>
<dbReference type="OrthoDB" id="5635at2759"/>
<keyword evidence="4" id="KW-0234">DNA repair</keyword>
<organism evidence="10 11">
    <name type="scientific">Gracilariopsis chorda</name>
    <dbReference type="NCBI Taxonomy" id="448386"/>
    <lineage>
        <taxon>Eukaryota</taxon>
        <taxon>Rhodophyta</taxon>
        <taxon>Florideophyceae</taxon>
        <taxon>Rhodymeniophycidae</taxon>
        <taxon>Gracilariales</taxon>
        <taxon>Gracilariaceae</taxon>
        <taxon>Gracilariopsis</taxon>
    </lineage>
</organism>
<keyword evidence="5" id="KW-0539">Nucleus</keyword>
<dbReference type="Gene3D" id="3.30.70.2460">
    <property type="entry name" value="Rad4, beta-hairpin domain BHD3"/>
    <property type="match status" value="1"/>
</dbReference>
<comment type="similarity">
    <text evidence="2">Belongs to the XPC family.</text>
</comment>
<dbReference type="AlphaFoldDB" id="A0A2V3IM31"/>
<dbReference type="GO" id="GO:0000111">
    <property type="term" value="C:nucleotide-excision repair factor 2 complex"/>
    <property type="evidence" value="ECO:0007669"/>
    <property type="project" value="TreeGrafter"/>
</dbReference>
<dbReference type="InterPro" id="IPR002931">
    <property type="entry name" value="Transglutaminase-like"/>
</dbReference>
<evidence type="ECO:0000256" key="3">
    <source>
        <dbReference type="ARBA" id="ARBA00022763"/>
    </source>
</evidence>
<feature type="region of interest" description="Disordered" evidence="6">
    <location>
        <begin position="107"/>
        <end position="137"/>
    </location>
</feature>
<dbReference type="InterPro" id="IPR038765">
    <property type="entry name" value="Papain-like_cys_pep_sf"/>
</dbReference>
<dbReference type="GO" id="GO:0005737">
    <property type="term" value="C:cytoplasm"/>
    <property type="evidence" value="ECO:0007669"/>
    <property type="project" value="TreeGrafter"/>
</dbReference>
<dbReference type="InterPro" id="IPR042488">
    <property type="entry name" value="Rad4_BHD3_sf"/>
</dbReference>
<dbReference type="GO" id="GO:0006289">
    <property type="term" value="P:nucleotide-excision repair"/>
    <property type="evidence" value="ECO:0007669"/>
    <property type="project" value="InterPro"/>
</dbReference>
<dbReference type="EMBL" id="NBIV01000135">
    <property type="protein sequence ID" value="PXF43141.1"/>
    <property type="molecule type" value="Genomic_DNA"/>
</dbReference>
<dbReference type="GO" id="GO:0003684">
    <property type="term" value="F:damaged DNA binding"/>
    <property type="evidence" value="ECO:0007669"/>
    <property type="project" value="InterPro"/>
</dbReference>
<dbReference type="Gene3D" id="2.20.20.110">
    <property type="entry name" value="Rad4, beta-hairpin domain BHD1"/>
    <property type="match status" value="1"/>
</dbReference>
<dbReference type="Pfam" id="PF10405">
    <property type="entry name" value="BHD_3"/>
    <property type="match status" value="1"/>
</dbReference>
<accession>A0A2V3IM31</accession>
<dbReference type="SUPFAM" id="SSF54001">
    <property type="entry name" value="Cysteine proteinases"/>
    <property type="match status" value="1"/>
</dbReference>
<feature type="domain" description="Rad4 beta-hairpin" evidence="8">
    <location>
        <begin position="528"/>
        <end position="576"/>
    </location>
</feature>
<evidence type="ECO:0000256" key="6">
    <source>
        <dbReference type="SAM" id="MobiDB-lite"/>
    </source>
</evidence>
<dbReference type="STRING" id="448386.A0A2V3IM31"/>
<evidence type="ECO:0000259" key="8">
    <source>
        <dbReference type="SMART" id="SM01031"/>
    </source>
</evidence>
<dbReference type="Gene3D" id="3.90.260.10">
    <property type="entry name" value="Transglutaminase-like"/>
    <property type="match status" value="1"/>
</dbReference>
<dbReference type="PANTHER" id="PTHR12135:SF0">
    <property type="entry name" value="DNA REPAIR PROTEIN COMPLEMENTING XP-C CELLS"/>
    <property type="match status" value="1"/>
</dbReference>
<dbReference type="GO" id="GO:0006298">
    <property type="term" value="P:mismatch repair"/>
    <property type="evidence" value="ECO:0007669"/>
    <property type="project" value="TreeGrafter"/>
</dbReference>
<dbReference type="GO" id="GO:0003697">
    <property type="term" value="F:single-stranded DNA binding"/>
    <property type="evidence" value="ECO:0007669"/>
    <property type="project" value="TreeGrafter"/>
</dbReference>
<evidence type="ECO:0000259" key="9">
    <source>
        <dbReference type="SMART" id="SM01032"/>
    </source>
</evidence>
<feature type="domain" description="Rad4 beta-hairpin" evidence="7">
    <location>
        <begin position="475"/>
        <end position="526"/>
    </location>
</feature>
<dbReference type="GO" id="GO:0071942">
    <property type="term" value="C:XPC complex"/>
    <property type="evidence" value="ECO:0007669"/>
    <property type="project" value="TreeGrafter"/>
</dbReference>
<dbReference type="Proteomes" id="UP000247409">
    <property type="component" value="Unassembled WGS sequence"/>
</dbReference>
<evidence type="ECO:0000256" key="4">
    <source>
        <dbReference type="ARBA" id="ARBA00023204"/>
    </source>
</evidence>
<dbReference type="InterPro" id="IPR036985">
    <property type="entry name" value="Transglutaminase-like_sf"/>
</dbReference>
<keyword evidence="3" id="KW-0227">DNA damage</keyword>
<dbReference type="InterPro" id="IPR004583">
    <property type="entry name" value="DNA_repair_Rad4"/>
</dbReference>
<protein>
    <submittedName>
        <fullName evidence="10">DNA repair protein RAD4</fullName>
    </submittedName>
</protein>
<sequence>MSEDHPPEESLSEIAQSSVRHAVTRGRKRRALPPQQNGSVRLAVDDTRPTDRSAAPLYPVPYHKRRKTSLIPHAYAHSDDDSNDEWEEHVHIDEQLVRAAAAASLKNASSAMANPSAVAPPTTTAEPQPQPQQRQQLTDQQLRRLQRKLAAENRKSRQRVHTIHLLLLIAHMLRQDIAADNHLVRALALSIMPPDTWLTPEKGALKQQLATFALWTRLHFHTSVFVTQNGPHRPHNSFKRPCNAAERLIACVQRCKGDIIDVATLACALVRAHGLRCRLVLALQLVPTRARTSNKEQQLSVRRQLVQASVKDLSESCLFAWIEVWCNQQNTWIVVDVYGGQVSERFSGQVIEHSLQRIPSYGHNVMQSYNVQHTPSKATSTPRRSRRAKKQDNAQEDAPVRHLKQDCFAHVVAVEKGLLRDVSRRYVRNWLQQVEACRASGKLFENVLNNLQASCCSDSDEALQHESQEFESLTAEEKVPTTLTAVQKHPRYVLERHIKRYEVIWPKQPIVGYIKDEPIFLRANVRLLHTKDRWIREMRQVKAGSKPMKSVKSKNGMDSQVHLFGGWQTQALAIPPCKDGKVPRGQHGNVDLWTPDHLPVGAVHINIPHARVAATKVGVDFAPAMTGFDVRGGRSVPRIEGVVIAVENADLVRDAAREVARMARERAEKREREEALVRWAKLLRAVKAGQRVKKEYGGFDNGGTYESEQKRQGALKAALEKNGVTGLHFDTGTGKQEERTTTNGKLKMNKKNHEHDFDEPRHVEEDTWVKTCRICELEVRFEKL</sequence>
<comment type="caution">
    <text evidence="10">The sequence shown here is derived from an EMBL/GenBank/DDBJ whole genome shotgun (WGS) entry which is preliminary data.</text>
</comment>
<gene>
    <name evidence="10" type="ORF">BWQ96_07085</name>
</gene>
<proteinExistence type="inferred from homology"/>
<dbReference type="Pfam" id="PF10403">
    <property type="entry name" value="BHD_1"/>
    <property type="match status" value="1"/>
</dbReference>
<keyword evidence="11" id="KW-1185">Reference proteome</keyword>
<dbReference type="InterPro" id="IPR018327">
    <property type="entry name" value="BHD_2"/>
</dbReference>
<evidence type="ECO:0000256" key="1">
    <source>
        <dbReference type="ARBA" id="ARBA00004123"/>
    </source>
</evidence>
<evidence type="ECO:0000256" key="2">
    <source>
        <dbReference type="ARBA" id="ARBA00009525"/>
    </source>
</evidence>
<comment type="subcellular location">
    <subcellularLocation>
        <location evidence="1">Nucleus</location>
    </subcellularLocation>
</comment>
<name>A0A2V3IM31_9FLOR</name>
<feature type="domain" description="Rad4 beta-hairpin" evidence="9">
    <location>
        <begin position="582"/>
        <end position="656"/>
    </location>
</feature>
<feature type="compositionally biased region" description="Polar residues" evidence="6">
    <location>
        <begin position="372"/>
        <end position="382"/>
    </location>
</feature>
<dbReference type="SMART" id="SM01030">
    <property type="entry name" value="BHD_1"/>
    <property type="match status" value="1"/>
</dbReference>
<evidence type="ECO:0000259" key="7">
    <source>
        <dbReference type="SMART" id="SM01030"/>
    </source>
</evidence>
<dbReference type="SMART" id="SM01032">
    <property type="entry name" value="BHD_3"/>
    <property type="match status" value="1"/>
</dbReference>
<evidence type="ECO:0000313" key="10">
    <source>
        <dbReference type="EMBL" id="PXF43141.1"/>
    </source>
</evidence>
<evidence type="ECO:0000313" key="11">
    <source>
        <dbReference type="Proteomes" id="UP000247409"/>
    </source>
</evidence>
<dbReference type="SMART" id="SM01031">
    <property type="entry name" value="BHD_2"/>
    <property type="match status" value="1"/>
</dbReference>
<dbReference type="InterPro" id="IPR018326">
    <property type="entry name" value="Rad4_beta-hairpin_dom1"/>
</dbReference>
<reference evidence="10 11" key="1">
    <citation type="journal article" date="2018" name="Mol. Biol. Evol.">
        <title>Analysis of the draft genome of the red seaweed Gracilariopsis chorda provides insights into genome size evolution in Rhodophyta.</title>
        <authorList>
            <person name="Lee J."/>
            <person name="Yang E.C."/>
            <person name="Graf L."/>
            <person name="Yang J.H."/>
            <person name="Qiu H."/>
            <person name="Zel Zion U."/>
            <person name="Chan C.X."/>
            <person name="Stephens T.G."/>
            <person name="Weber A.P.M."/>
            <person name="Boo G.H."/>
            <person name="Boo S.M."/>
            <person name="Kim K.M."/>
            <person name="Shin Y."/>
            <person name="Jung M."/>
            <person name="Lee S.J."/>
            <person name="Yim H.S."/>
            <person name="Lee J.H."/>
            <person name="Bhattacharya D."/>
            <person name="Yoon H.S."/>
        </authorList>
    </citation>
    <scope>NUCLEOTIDE SEQUENCE [LARGE SCALE GENOMIC DNA]</scope>
    <source>
        <strain evidence="10 11">SKKU-2015</strain>
        <tissue evidence="10">Whole body</tissue>
    </source>
</reference>
<dbReference type="Pfam" id="PF01841">
    <property type="entry name" value="Transglut_core"/>
    <property type="match status" value="1"/>
</dbReference>
<dbReference type="InterPro" id="IPR018328">
    <property type="entry name" value="Rad4_beta-hairpin_dom3"/>
</dbReference>
<evidence type="ECO:0000256" key="5">
    <source>
        <dbReference type="ARBA" id="ARBA00023242"/>
    </source>
</evidence>
<feature type="region of interest" description="Disordered" evidence="6">
    <location>
        <begin position="1"/>
        <end position="57"/>
    </location>
</feature>
<feature type="region of interest" description="Disordered" evidence="6">
    <location>
        <begin position="372"/>
        <end position="398"/>
    </location>
</feature>
<feature type="compositionally biased region" description="Basic residues" evidence="6">
    <location>
        <begin position="22"/>
        <end position="31"/>
    </location>
</feature>